<dbReference type="InterPro" id="IPR002155">
    <property type="entry name" value="Thiolase"/>
</dbReference>
<reference evidence="3 4" key="1">
    <citation type="submission" date="2019-10" db="EMBL/GenBank/DDBJ databases">
        <title>Whole genome shotgun sequence of Acrocarpospora macrocephala NBRC 16266.</title>
        <authorList>
            <person name="Ichikawa N."/>
            <person name="Kimura A."/>
            <person name="Kitahashi Y."/>
            <person name="Komaki H."/>
            <person name="Oguchi A."/>
        </authorList>
    </citation>
    <scope>NUCLEOTIDE SEQUENCE [LARGE SCALE GENOMIC DNA]</scope>
    <source>
        <strain evidence="3 4">NBRC 16266</strain>
    </source>
</reference>
<dbReference type="InterPro" id="IPR016039">
    <property type="entry name" value="Thiolase-like"/>
</dbReference>
<evidence type="ECO:0000259" key="1">
    <source>
        <dbReference type="Pfam" id="PF00108"/>
    </source>
</evidence>
<dbReference type="OrthoDB" id="3208853at2"/>
<proteinExistence type="predicted"/>
<comment type="caution">
    <text evidence="3">The sequence shown here is derived from an EMBL/GenBank/DDBJ whole genome shotgun (WGS) entry which is preliminary data.</text>
</comment>
<dbReference type="SUPFAM" id="SSF53901">
    <property type="entry name" value="Thiolase-like"/>
    <property type="match status" value="2"/>
</dbReference>
<name>A0A5M3WNU9_9ACTN</name>
<accession>A0A5M3WNU9</accession>
<dbReference type="Pfam" id="PF22691">
    <property type="entry name" value="Thiolase_C_1"/>
    <property type="match status" value="1"/>
</dbReference>
<keyword evidence="4" id="KW-1185">Reference proteome</keyword>
<feature type="domain" description="Thiolase N-terminal" evidence="1">
    <location>
        <begin position="5"/>
        <end position="125"/>
    </location>
</feature>
<dbReference type="CDD" id="cd00829">
    <property type="entry name" value="SCP-x_thiolase"/>
    <property type="match status" value="1"/>
</dbReference>
<dbReference type="Gene3D" id="3.40.47.10">
    <property type="match status" value="1"/>
</dbReference>
<dbReference type="EMBL" id="BLAE01000021">
    <property type="protein sequence ID" value="GES10276.1"/>
    <property type="molecule type" value="Genomic_DNA"/>
</dbReference>
<feature type="domain" description="Thiolase C-terminal" evidence="2">
    <location>
        <begin position="260"/>
        <end position="378"/>
    </location>
</feature>
<dbReference type="InterPro" id="IPR055140">
    <property type="entry name" value="Thiolase_C_2"/>
</dbReference>
<dbReference type="Pfam" id="PF00108">
    <property type="entry name" value="Thiolase_N"/>
    <property type="match status" value="1"/>
</dbReference>
<evidence type="ECO:0000259" key="2">
    <source>
        <dbReference type="Pfam" id="PF22691"/>
    </source>
</evidence>
<dbReference type="InterPro" id="IPR020616">
    <property type="entry name" value="Thiolase_N"/>
</dbReference>
<dbReference type="Proteomes" id="UP000331127">
    <property type="component" value="Unassembled WGS sequence"/>
</dbReference>
<dbReference type="PANTHER" id="PTHR42870">
    <property type="entry name" value="ACETYL-COA C-ACETYLTRANSFERASE"/>
    <property type="match status" value="1"/>
</dbReference>
<evidence type="ECO:0000313" key="4">
    <source>
        <dbReference type="Proteomes" id="UP000331127"/>
    </source>
</evidence>
<dbReference type="PANTHER" id="PTHR42870:SF1">
    <property type="entry name" value="NON-SPECIFIC LIPID-TRANSFER PROTEIN-LIKE 2"/>
    <property type="match status" value="1"/>
</dbReference>
<organism evidence="3 4">
    <name type="scientific">Acrocarpospora macrocephala</name>
    <dbReference type="NCBI Taxonomy" id="150177"/>
    <lineage>
        <taxon>Bacteria</taxon>
        <taxon>Bacillati</taxon>
        <taxon>Actinomycetota</taxon>
        <taxon>Actinomycetes</taxon>
        <taxon>Streptosporangiales</taxon>
        <taxon>Streptosporangiaceae</taxon>
        <taxon>Acrocarpospora</taxon>
    </lineage>
</organism>
<protein>
    <submittedName>
        <fullName evidence="3">Thiolase</fullName>
    </submittedName>
</protein>
<gene>
    <name evidence="3" type="ORF">Amac_038730</name>
</gene>
<dbReference type="RefSeq" id="WP_155355729.1">
    <property type="nucleotide sequence ID" value="NZ_BAAAHL010000014.1"/>
</dbReference>
<dbReference type="PIRSF" id="PIRSF000429">
    <property type="entry name" value="Ac-CoA_Ac_transf"/>
    <property type="match status" value="1"/>
</dbReference>
<dbReference type="AlphaFoldDB" id="A0A5M3WNU9"/>
<evidence type="ECO:0000313" key="3">
    <source>
        <dbReference type="EMBL" id="GES10276.1"/>
    </source>
</evidence>
<dbReference type="GO" id="GO:0016747">
    <property type="term" value="F:acyltransferase activity, transferring groups other than amino-acyl groups"/>
    <property type="evidence" value="ECO:0007669"/>
    <property type="project" value="InterPro"/>
</dbReference>
<sequence>MRNDVVIRGVGMTPFGKFLGSSMKDLGRQATRAALADAGMEVGDIQAVFFANALAGLITGQESIRGETVTYPLGFGTIPVHNVENACASGGNALHLAWLAVASGMHDTVLALGVEKANHEDRTRTFRAFGAGMDVEDGFAVGDGAGEDRSPFVDRQARLARTLFGERGVSMAGLARVTSRSLENARLNPMAHRRFGGSPEDVLKARVVVDPLTVLMSSPISDGAAAVVVTRAGSSPRDVRILASRLATRPPKGVEGAPGAAKAAGLAAYEQAGLGPGDVDFAEVHDASVAYELLTWSELGLCAPGQEQEWAMTGVTERSGAMPVNVSGGLVGRGHALGASGLAQVHDITQQIRGEAGELQLPHVRVGLAQIGGGVIDWETAASTVHILAAG</sequence>